<dbReference type="SMART" id="SM00320">
    <property type="entry name" value="WD40"/>
    <property type="match status" value="7"/>
</dbReference>
<keyword evidence="2" id="KW-0677">Repeat</keyword>
<keyword evidence="1 3" id="KW-0853">WD repeat</keyword>
<name>A0AAP0NJI5_LIQFO</name>
<dbReference type="InterPro" id="IPR020472">
    <property type="entry name" value="WD40_PAC1"/>
</dbReference>
<protein>
    <submittedName>
        <fullName evidence="5">Uncharacterized protein</fullName>
    </submittedName>
</protein>
<evidence type="ECO:0000313" key="5">
    <source>
        <dbReference type="EMBL" id="KAK9272019.1"/>
    </source>
</evidence>
<dbReference type="SUPFAM" id="SSF50978">
    <property type="entry name" value="WD40 repeat-like"/>
    <property type="match status" value="1"/>
</dbReference>
<feature type="repeat" description="WD" evidence="3">
    <location>
        <begin position="221"/>
        <end position="262"/>
    </location>
</feature>
<reference evidence="5 6" key="1">
    <citation type="journal article" date="2024" name="Plant J.">
        <title>Genome sequences and population genomics reveal climatic adaptation and genomic divergence between two closely related sweetgum species.</title>
        <authorList>
            <person name="Xu W.Q."/>
            <person name="Ren C.Q."/>
            <person name="Zhang X.Y."/>
            <person name="Comes H.P."/>
            <person name="Liu X.H."/>
            <person name="Li Y.G."/>
            <person name="Kettle C.J."/>
            <person name="Jalonen R."/>
            <person name="Gaisberger H."/>
            <person name="Ma Y.Z."/>
            <person name="Qiu Y.X."/>
        </authorList>
    </citation>
    <scope>NUCLEOTIDE SEQUENCE [LARGE SCALE GENOMIC DNA]</scope>
    <source>
        <strain evidence="5">Hangzhou</strain>
    </source>
</reference>
<dbReference type="Proteomes" id="UP001415857">
    <property type="component" value="Unassembled WGS sequence"/>
</dbReference>
<sequence length="653" mass="73687">MLRFDGGEEVFFDSVDCLSSEDSAVREDIVVSQLDYEIWRNVPGSVQERRESFLRGMGFVEFTPKHHEMTLERITDSSGAVPSSWASPINRADENLMYSRREVDGEANTMVDELEQHHSDRVDLQFEGETTGLSPSVEEFRYKEAQGLVEECRNYDVDKKKMTSWWRRFLKKKMGKGGICVPKPSEVSEPIPKTPKINRMKVQQNKKRCMEFTAVYIGQEFQAHKGFIWTMKFSPDGQYLASGGEDGVVRIWHVTSADASCKYSTAEGNFGSKSKEGKSSLGRRKSSHASVVIPDKIFQIEESPMQEFRGHTSDVLDLAWSKSNCLLSSSKDKTVCLWQVGCNECLNVFHHNNYVTCIQFNPVDDNYFISGSIDGKARIWGVSEGRVVEWADVRDVVTAICYQPDGNGFIVGSIAGTCRFYVSSGNHLQLHAQIHIQGKKKTSGNKITGIQFSHGQSQRVMITSEDSKVRIFDGIDIVHKYRGLRKSGSQMSASFTSAGRHIISVGEDSRVYVWNYGGGSCFPSSKETKSVRSCEHFFFEGVSVAIPWSGMETEQKIFPNQLEAATRIRESERFSLGSWFSMDGSCRGSATWPEEKLPTWDVPFEEHDHHQPQHLSNNHKHAALSETWGLVIVTASWDGTIRTFHNYGLPVRL</sequence>
<dbReference type="PROSITE" id="PS50082">
    <property type="entry name" value="WD_REPEATS_2"/>
    <property type="match status" value="3"/>
</dbReference>
<dbReference type="EMBL" id="JBBPBK010000013">
    <property type="protein sequence ID" value="KAK9272019.1"/>
    <property type="molecule type" value="Genomic_DNA"/>
</dbReference>
<feature type="repeat" description="WD" evidence="3">
    <location>
        <begin position="348"/>
        <end position="390"/>
    </location>
</feature>
<dbReference type="InterPro" id="IPR036322">
    <property type="entry name" value="WD40_repeat_dom_sf"/>
</dbReference>
<evidence type="ECO:0000256" key="4">
    <source>
        <dbReference type="SAM" id="MobiDB-lite"/>
    </source>
</evidence>
<dbReference type="AlphaFoldDB" id="A0AAP0NJI5"/>
<dbReference type="Gene3D" id="2.130.10.10">
    <property type="entry name" value="YVTN repeat-like/Quinoprotein amine dehydrogenase"/>
    <property type="match status" value="1"/>
</dbReference>
<comment type="caution">
    <text evidence="5">The sequence shown here is derived from an EMBL/GenBank/DDBJ whole genome shotgun (WGS) entry which is preliminary data.</text>
</comment>
<dbReference type="InterPro" id="IPR040324">
    <property type="entry name" value="WDR44/Dgr2"/>
</dbReference>
<dbReference type="InterPro" id="IPR001680">
    <property type="entry name" value="WD40_rpt"/>
</dbReference>
<feature type="region of interest" description="Disordered" evidence="4">
    <location>
        <begin position="264"/>
        <end position="287"/>
    </location>
</feature>
<dbReference type="Pfam" id="PF00400">
    <property type="entry name" value="WD40"/>
    <property type="match status" value="3"/>
</dbReference>
<keyword evidence="6" id="KW-1185">Reference proteome</keyword>
<proteinExistence type="predicted"/>
<accession>A0AAP0NJI5</accession>
<dbReference type="PANTHER" id="PTHR14221:SF31">
    <property type="entry name" value="TRANSDUCIN_WD40 REPEAT-LIKE SUPERFAMILY PROTEIN"/>
    <property type="match status" value="1"/>
</dbReference>
<feature type="repeat" description="WD" evidence="3">
    <location>
        <begin position="308"/>
        <end position="348"/>
    </location>
</feature>
<evidence type="ECO:0000256" key="1">
    <source>
        <dbReference type="ARBA" id="ARBA00022574"/>
    </source>
</evidence>
<gene>
    <name evidence="5" type="ORF">L1049_002388</name>
</gene>
<dbReference type="FunFam" id="2.130.10.10:FF:000849">
    <property type="entry name" value="WD repeat-containing protein 44"/>
    <property type="match status" value="1"/>
</dbReference>
<evidence type="ECO:0000313" key="6">
    <source>
        <dbReference type="Proteomes" id="UP001415857"/>
    </source>
</evidence>
<organism evidence="5 6">
    <name type="scientific">Liquidambar formosana</name>
    <name type="common">Formosan gum</name>
    <dbReference type="NCBI Taxonomy" id="63359"/>
    <lineage>
        <taxon>Eukaryota</taxon>
        <taxon>Viridiplantae</taxon>
        <taxon>Streptophyta</taxon>
        <taxon>Embryophyta</taxon>
        <taxon>Tracheophyta</taxon>
        <taxon>Spermatophyta</taxon>
        <taxon>Magnoliopsida</taxon>
        <taxon>eudicotyledons</taxon>
        <taxon>Gunneridae</taxon>
        <taxon>Pentapetalae</taxon>
        <taxon>Saxifragales</taxon>
        <taxon>Altingiaceae</taxon>
        <taxon>Liquidambar</taxon>
    </lineage>
</organism>
<dbReference type="PRINTS" id="PR00320">
    <property type="entry name" value="GPROTEINBRPT"/>
</dbReference>
<dbReference type="InterPro" id="IPR015943">
    <property type="entry name" value="WD40/YVTN_repeat-like_dom_sf"/>
</dbReference>
<evidence type="ECO:0000256" key="2">
    <source>
        <dbReference type="ARBA" id="ARBA00022737"/>
    </source>
</evidence>
<dbReference type="PANTHER" id="PTHR14221">
    <property type="entry name" value="WD REPEAT DOMAIN 44"/>
    <property type="match status" value="1"/>
</dbReference>
<evidence type="ECO:0000256" key="3">
    <source>
        <dbReference type="PROSITE-ProRule" id="PRU00221"/>
    </source>
</evidence>
<dbReference type="PROSITE" id="PS50294">
    <property type="entry name" value="WD_REPEATS_REGION"/>
    <property type="match status" value="3"/>
</dbReference>